<feature type="compositionally biased region" description="Polar residues" evidence="1">
    <location>
        <begin position="32"/>
        <end position="42"/>
    </location>
</feature>
<sequence length="126" mass="14038">MFSPPIDSDVAHTPVPSRPSTPLTTRPRDLSRSSTHTPSIFIPQSQIEAELVDILESVSLTHTTSTVDPKKGEDSQREKLGHFYMRPLPYHDTAEEISLVMLGLELDKQAKTSEGETLRNIVDKDV</sequence>
<feature type="compositionally biased region" description="Low complexity" evidence="1">
    <location>
        <begin position="13"/>
        <end position="25"/>
    </location>
</feature>
<proteinExistence type="predicted"/>
<dbReference type="Proteomes" id="UP001194580">
    <property type="component" value="Unassembled WGS sequence"/>
</dbReference>
<name>A0AAD4H0D1_9FUNG</name>
<reference evidence="2" key="1">
    <citation type="journal article" date="2020" name="Fungal Divers.">
        <title>Resolving the Mortierellaceae phylogeny through synthesis of multi-gene phylogenetics and phylogenomics.</title>
        <authorList>
            <person name="Vandepol N."/>
            <person name="Liber J."/>
            <person name="Desiro A."/>
            <person name="Na H."/>
            <person name="Kennedy M."/>
            <person name="Barry K."/>
            <person name="Grigoriev I.V."/>
            <person name="Miller A.N."/>
            <person name="O'Donnell K."/>
            <person name="Stajich J.E."/>
            <person name="Bonito G."/>
        </authorList>
    </citation>
    <scope>NUCLEOTIDE SEQUENCE</scope>
    <source>
        <strain evidence="2">NRRL 28262</strain>
    </source>
</reference>
<dbReference type="AlphaFoldDB" id="A0AAD4H0D1"/>
<comment type="caution">
    <text evidence="2">The sequence shown here is derived from an EMBL/GenBank/DDBJ whole genome shotgun (WGS) entry which is preliminary data.</text>
</comment>
<evidence type="ECO:0000313" key="3">
    <source>
        <dbReference type="Proteomes" id="UP001194580"/>
    </source>
</evidence>
<protein>
    <submittedName>
        <fullName evidence="2">Uncharacterized protein</fullName>
    </submittedName>
</protein>
<feature type="non-terminal residue" evidence="2">
    <location>
        <position position="126"/>
    </location>
</feature>
<evidence type="ECO:0000256" key="1">
    <source>
        <dbReference type="SAM" id="MobiDB-lite"/>
    </source>
</evidence>
<keyword evidence="3" id="KW-1185">Reference proteome</keyword>
<gene>
    <name evidence="2" type="ORF">BGZ95_005279</name>
</gene>
<feature type="region of interest" description="Disordered" evidence="1">
    <location>
        <begin position="1"/>
        <end position="42"/>
    </location>
</feature>
<evidence type="ECO:0000313" key="2">
    <source>
        <dbReference type="EMBL" id="KAG0257319.1"/>
    </source>
</evidence>
<accession>A0AAD4H0D1</accession>
<organism evidence="2 3">
    <name type="scientific">Linnemannia exigua</name>
    <dbReference type="NCBI Taxonomy" id="604196"/>
    <lineage>
        <taxon>Eukaryota</taxon>
        <taxon>Fungi</taxon>
        <taxon>Fungi incertae sedis</taxon>
        <taxon>Mucoromycota</taxon>
        <taxon>Mortierellomycotina</taxon>
        <taxon>Mortierellomycetes</taxon>
        <taxon>Mortierellales</taxon>
        <taxon>Mortierellaceae</taxon>
        <taxon>Linnemannia</taxon>
    </lineage>
</organism>
<dbReference type="EMBL" id="JAAAIL010002436">
    <property type="protein sequence ID" value="KAG0257319.1"/>
    <property type="molecule type" value="Genomic_DNA"/>
</dbReference>